<dbReference type="CDD" id="cd14435">
    <property type="entry name" value="SPO1_TF1_like"/>
    <property type="match status" value="1"/>
</dbReference>
<dbReference type="Proteomes" id="UP001501586">
    <property type="component" value="Unassembled WGS sequence"/>
</dbReference>
<sequence>MSRGGHTMAKNRSELVSEVAESTGLTQKQVSDVLDGIFESFSNVVAEGEKLTIPGWLSIERTERAARKGRNPQTGEEIQIAAGYSVKLSAGSKLKAAAGSPDK</sequence>
<evidence type="ECO:0000256" key="1">
    <source>
        <dbReference type="ARBA" id="ARBA00023067"/>
    </source>
</evidence>
<dbReference type="Gene3D" id="4.10.520.10">
    <property type="entry name" value="IHF-like DNA-binding proteins"/>
    <property type="match status" value="1"/>
</dbReference>
<dbReference type="InterPro" id="IPR010992">
    <property type="entry name" value="IHF-like_DNA-bd_dom_sf"/>
</dbReference>
<organism evidence="5 6">
    <name type="scientific">Brevibacterium daeguense</name>
    <dbReference type="NCBI Taxonomy" id="909936"/>
    <lineage>
        <taxon>Bacteria</taxon>
        <taxon>Bacillati</taxon>
        <taxon>Actinomycetota</taxon>
        <taxon>Actinomycetes</taxon>
        <taxon>Micrococcales</taxon>
        <taxon>Brevibacteriaceae</taxon>
        <taxon>Brevibacterium</taxon>
    </lineage>
</organism>
<reference evidence="6" key="1">
    <citation type="journal article" date="2019" name="Int. J. Syst. Evol. Microbiol.">
        <title>The Global Catalogue of Microorganisms (GCM) 10K type strain sequencing project: providing services to taxonomists for standard genome sequencing and annotation.</title>
        <authorList>
            <consortium name="The Broad Institute Genomics Platform"/>
            <consortium name="The Broad Institute Genome Sequencing Center for Infectious Disease"/>
            <person name="Wu L."/>
            <person name="Ma J."/>
        </authorList>
    </citation>
    <scope>NUCLEOTIDE SEQUENCE [LARGE SCALE GENOMIC DNA]</scope>
    <source>
        <strain evidence="6">JCM 17458</strain>
    </source>
</reference>
<evidence type="ECO:0000256" key="3">
    <source>
        <dbReference type="RuleBase" id="RU003939"/>
    </source>
</evidence>
<dbReference type="SUPFAM" id="SSF47729">
    <property type="entry name" value="IHF-like DNA-binding proteins"/>
    <property type="match status" value="1"/>
</dbReference>
<comment type="similarity">
    <text evidence="3">Belongs to the bacterial histone-like protein family.</text>
</comment>
<comment type="caution">
    <text evidence="5">The sequence shown here is derived from an EMBL/GenBank/DDBJ whole genome shotgun (WGS) entry which is preliminary data.</text>
</comment>
<gene>
    <name evidence="5" type="ORF">GCM10022261_11310</name>
</gene>
<dbReference type="PANTHER" id="PTHR33175">
    <property type="entry name" value="DNA-BINDING PROTEIN HU"/>
    <property type="match status" value="1"/>
</dbReference>
<protein>
    <submittedName>
        <fullName evidence="5">HU family DNA-binding protein</fullName>
    </submittedName>
</protein>
<dbReference type="SMART" id="SM00411">
    <property type="entry name" value="BHL"/>
    <property type="match status" value="1"/>
</dbReference>
<proteinExistence type="inferred from homology"/>
<dbReference type="EMBL" id="BAABAZ010000004">
    <property type="protein sequence ID" value="GAA4283600.1"/>
    <property type="molecule type" value="Genomic_DNA"/>
</dbReference>
<name>A0ABP8EI30_9MICO</name>
<dbReference type="InterPro" id="IPR000119">
    <property type="entry name" value="Hist_DNA-bd"/>
</dbReference>
<dbReference type="PANTHER" id="PTHR33175:SF3">
    <property type="entry name" value="DNA-BINDING PROTEIN HU-BETA"/>
    <property type="match status" value="1"/>
</dbReference>
<dbReference type="GO" id="GO:0003677">
    <property type="term" value="F:DNA binding"/>
    <property type="evidence" value="ECO:0007669"/>
    <property type="project" value="UniProtKB-KW"/>
</dbReference>
<dbReference type="PRINTS" id="PR01727">
    <property type="entry name" value="DNABINDINGHU"/>
</dbReference>
<evidence type="ECO:0000313" key="6">
    <source>
        <dbReference type="Proteomes" id="UP001501586"/>
    </source>
</evidence>
<keyword evidence="1" id="KW-0226">DNA condensation</keyword>
<keyword evidence="2 5" id="KW-0238">DNA-binding</keyword>
<feature type="region of interest" description="Disordered" evidence="4">
    <location>
        <begin position="1"/>
        <end position="22"/>
    </location>
</feature>
<evidence type="ECO:0000313" key="5">
    <source>
        <dbReference type="EMBL" id="GAA4283600.1"/>
    </source>
</evidence>
<dbReference type="Pfam" id="PF00216">
    <property type="entry name" value="Bac_DNA_binding"/>
    <property type="match status" value="1"/>
</dbReference>
<evidence type="ECO:0000256" key="4">
    <source>
        <dbReference type="SAM" id="MobiDB-lite"/>
    </source>
</evidence>
<evidence type="ECO:0000256" key="2">
    <source>
        <dbReference type="ARBA" id="ARBA00023125"/>
    </source>
</evidence>
<keyword evidence="6" id="KW-1185">Reference proteome</keyword>
<accession>A0ABP8EI30</accession>